<name>A0A3S1C0R9_9CYAN</name>
<protein>
    <recommendedName>
        <fullName evidence="3">Bacteriophage lambda Replication protein O N-terminal domain-containing protein</fullName>
    </recommendedName>
</protein>
<reference evidence="1" key="2">
    <citation type="journal article" date="2019" name="Genome Biol. Evol.">
        <title>Day and night: Metabolic profiles and evolutionary relationships of six axenic non-marine cyanobacteria.</title>
        <authorList>
            <person name="Will S.E."/>
            <person name="Henke P."/>
            <person name="Boedeker C."/>
            <person name="Huang S."/>
            <person name="Brinkmann H."/>
            <person name="Rohde M."/>
            <person name="Jarek M."/>
            <person name="Friedl T."/>
            <person name="Seufert S."/>
            <person name="Schumacher M."/>
            <person name="Overmann J."/>
            <person name="Neumann-Schaal M."/>
            <person name="Petersen J."/>
        </authorList>
    </citation>
    <scope>NUCLEOTIDE SEQUENCE [LARGE SCALE GENOMIC DNA]</scope>
    <source>
        <strain evidence="1">PCC 7102</strain>
    </source>
</reference>
<gene>
    <name evidence="1" type="ORF">DSM106972_091920</name>
</gene>
<accession>A0A3S1C0R9</accession>
<evidence type="ECO:0008006" key="3">
    <source>
        <dbReference type="Google" id="ProtNLM"/>
    </source>
</evidence>
<evidence type="ECO:0000313" key="2">
    <source>
        <dbReference type="Proteomes" id="UP000271624"/>
    </source>
</evidence>
<dbReference type="Proteomes" id="UP000271624">
    <property type="component" value="Unassembled WGS sequence"/>
</dbReference>
<dbReference type="EMBL" id="RSCL01000045">
    <property type="protein sequence ID" value="RUS94941.1"/>
    <property type="molecule type" value="Genomic_DNA"/>
</dbReference>
<dbReference type="OrthoDB" id="486588at2"/>
<comment type="caution">
    <text evidence="1">The sequence shown here is derived from an EMBL/GenBank/DDBJ whole genome shotgun (WGS) entry which is preliminary data.</text>
</comment>
<keyword evidence="2" id="KW-1185">Reference proteome</keyword>
<proteinExistence type="predicted"/>
<sequence length="143" mass="15988">MLLPSANSTELSHSKASLEDTGAKTQSFSWDDLDAMLGSAIAYSPVLAAITGDVKAGIFLSMAYHWMSTDGDSQGWFSKTKEDWFNKTGLTRRQLDTVVGRLVDLELIFIKYDGLPRRLFYKLNEEAIADAISRYLEQNPEKS</sequence>
<dbReference type="AlphaFoldDB" id="A0A3S1C0R9"/>
<reference evidence="1" key="1">
    <citation type="submission" date="2018-12" db="EMBL/GenBank/DDBJ databases">
        <authorList>
            <person name="Will S."/>
            <person name="Neumann-Schaal M."/>
            <person name="Henke P."/>
        </authorList>
    </citation>
    <scope>NUCLEOTIDE SEQUENCE</scope>
    <source>
        <strain evidence="1">PCC 7102</strain>
    </source>
</reference>
<dbReference type="RefSeq" id="WP_127087135.1">
    <property type="nucleotide sequence ID" value="NZ_RSCL01000045.1"/>
</dbReference>
<evidence type="ECO:0000313" key="1">
    <source>
        <dbReference type="EMBL" id="RUS94941.1"/>
    </source>
</evidence>
<organism evidence="1 2">
    <name type="scientific">Dulcicalothrix desertica PCC 7102</name>
    <dbReference type="NCBI Taxonomy" id="232991"/>
    <lineage>
        <taxon>Bacteria</taxon>
        <taxon>Bacillati</taxon>
        <taxon>Cyanobacteriota</taxon>
        <taxon>Cyanophyceae</taxon>
        <taxon>Nostocales</taxon>
        <taxon>Calotrichaceae</taxon>
        <taxon>Dulcicalothrix</taxon>
    </lineage>
</organism>